<gene>
    <name evidence="2" type="ORF">V6N12_072809</name>
</gene>
<feature type="coiled-coil region" evidence="1">
    <location>
        <begin position="5"/>
        <end position="32"/>
    </location>
</feature>
<evidence type="ECO:0000313" key="3">
    <source>
        <dbReference type="Proteomes" id="UP001472677"/>
    </source>
</evidence>
<keyword evidence="3" id="KW-1185">Reference proteome</keyword>
<proteinExistence type="predicted"/>
<comment type="caution">
    <text evidence="2">The sequence shown here is derived from an EMBL/GenBank/DDBJ whole genome shotgun (WGS) entry which is preliminary data.</text>
</comment>
<evidence type="ECO:0000313" key="2">
    <source>
        <dbReference type="EMBL" id="KAK8507554.1"/>
    </source>
</evidence>
<name>A0ABR2BK77_9ROSI</name>
<dbReference type="EMBL" id="JBBPBM010000108">
    <property type="protein sequence ID" value="KAK8507554.1"/>
    <property type="molecule type" value="Genomic_DNA"/>
</dbReference>
<sequence>MYELLRAAQVELREKAKECEMLKRKMQSMLAKQASNQKLVHDFMLFIEAIHKNNVENVQKLAEKAMMDFILDMMNSGGGHSSNNGGFAADDEKLPMAYVLCGFIFVHSVTLSCQCLVAAAYVSWLCGAEVFKQNNVTKKYPYFSWDGEQANSFVIKH</sequence>
<accession>A0ABR2BK77</accession>
<protein>
    <submittedName>
        <fullName evidence="2">Uncharacterized protein</fullName>
    </submittedName>
</protein>
<reference evidence="2 3" key="1">
    <citation type="journal article" date="2024" name="G3 (Bethesda)">
        <title>Genome assembly of Hibiscus sabdariffa L. provides insights into metabolisms of medicinal natural products.</title>
        <authorList>
            <person name="Kim T."/>
        </authorList>
    </citation>
    <scope>NUCLEOTIDE SEQUENCE [LARGE SCALE GENOMIC DNA]</scope>
    <source>
        <strain evidence="2">TK-2024</strain>
        <tissue evidence="2">Old leaves</tissue>
    </source>
</reference>
<dbReference type="Proteomes" id="UP001472677">
    <property type="component" value="Unassembled WGS sequence"/>
</dbReference>
<organism evidence="2 3">
    <name type="scientific">Hibiscus sabdariffa</name>
    <name type="common">roselle</name>
    <dbReference type="NCBI Taxonomy" id="183260"/>
    <lineage>
        <taxon>Eukaryota</taxon>
        <taxon>Viridiplantae</taxon>
        <taxon>Streptophyta</taxon>
        <taxon>Embryophyta</taxon>
        <taxon>Tracheophyta</taxon>
        <taxon>Spermatophyta</taxon>
        <taxon>Magnoliopsida</taxon>
        <taxon>eudicotyledons</taxon>
        <taxon>Gunneridae</taxon>
        <taxon>Pentapetalae</taxon>
        <taxon>rosids</taxon>
        <taxon>malvids</taxon>
        <taxon>Malvales</taxon>
        <taxon>Malvaceae</taxon>
        <taxon>Malvoideae</taxon>
        <taxon>Hibiscus</taxon>
    </lineage>
</organism>
<keyword evidence="1" id="KW-0175">Coiled coil</keyword>
<evidence type="ECO:0000256" key="1">
    <source>
        <dbReference type="SAM" id="Coils"/>
    </source>
</evidence>